<dbReference type="GO" id="GO:0000981">
    <property type="term" value="F:DNA-binding transcription factor activity, RNA polymerase II-specific"/>
    <property type="evidence" value="ECO:0007669"/>
    <property type="project" value="TreeGrafter"/>
</dbReference>
<feature type="domain" description="IRF tryptophan pentad repeat" evidence="10">
    <location>
        <begin position="21"/>
        <end position="128"/>
    </location>
</feature>
<keyword evidence="2" id="KW-1017">Isopeptide bond</keyword>
<feature type="compositionally biased region" description="Polar residues" evidence="9">
    <location>
        <begin position="146"/>
        <end position="155"/>
    </location>
</feature>
<dbReference type="STRING" id="6573.A0A210QA70"/>
<feature type="region of interest" description="Disordered" evidence="9">
    <location>
        <begin position="146"/>
        <end position="227"/>
    </location>
</feature>
<dbReference type="PANTHER" id="PTHR11949:SF17">
    <property type="entry name" value="IRF TRYPTOPHAN PENTAD REPEAT DOMAIN-CONTAINING PROTEIN"/>
    <property type="match status" value="1"/>
</dbReference>
<keyword evidence="6" id="KW-0010">Activator</keyword>
<feature type="compositionally biased region" description="Acidic residues" evidence="9">
    <location>
        <begin position="170"/>
        <end position="181"/>
    </location>
</feature>
<dbReference type="GO" id="GO:0005634">
    <property type="term" value="C:nucleus"/>
    <property type="evidence" value="ECO:0007669"/>
    <property type="project" value="UniProtKB-SubCell"/>
</dbReference>
<evidence type="ECO:0000256" key="9">
    <source>
        <dbReference type="SAM" id="MobiDB-lite"/>
    </source>
</evidence>
<keyword evidence="5" id="KW-0238">DNA-binding</keyword>
<dbReference type="PRINTS" id="PR00267">
    <property type="entry name" value="INTFRNREGFCT"/>
</dbReference>
<dbReference type="EMBL" id="NEDP02004422">
    <property type="protein sequence ID" value="OWF45622.1"/>
    <property type="molecule type" value="Genomic_DNA"/>
</dbReference>
<evidence type="ECO:0000256" key="8">
    <source>
        <dbReference type="ARBA" id="ARBA00023242"/>
    </source>
</evidence>
<dbReference type="GO" id="GO:0002376">
    <property type="term" value="P:immune system process"/>
    <property type="evidence" value="ECO:0007669"/>
    <property type="project" value="TreeGrafter"/>
</dbReference>
<comment type="subcellular location">
    <subcellularLocation>
        <location evidence="1">Nucleus</location>
    </subcellularLocation>
</comment>
<evidence type="ECO:0000256" key="1">
    <source>
        <dbReference type="ARBA" id="ARBA00004123"/>
    </source>
</evidence>
<dbReference type="Pfam" id="PF00605">
    <property type="entry name" value="IRF"/>
    <property type="match status" value="1"/>
</dbReference>
<dbReference type="InterPro" id="IPR036390">
    <property type="entry name" value="WH_DNA-bd_sf"/>
</dbReference>
<evidence type="ECO:0000256" key="2">
    <source>
        <dbReference type="ARBA" id="ARBA00022499"/>
    </source>
</evidence>
<name>A0A210QA70_MIZYE</name>
<evidence type="ECO:0000256" key="5">
    <source>
        <dbReference type="ARBA" id="ARBA00023125"/>
    </source>
</evidence>
<evidence type="ECO:0000259" key="10">
    <source>
        <dbReference type="PROSITE" id="PS51507"/>
    </source>
</evidence>
<accession>A0A210QA70</accession>
<dbReference type="Gene3D" id="1.10.10.10">
    <property type="entry name" value="Winged helix-like DNA-binding domain superfamily/Winged helix DNA-binding domain"/>
    <property type="match status" value="1"/>
</dbReference>
<keyword evidence="8" id="KW-0539">Nucleus</keyword>
<dbReference type="InterPro" id="IPR001346">
    <property type="entry name" value="Interferon_reg_fact_DNA-bd_dom"/>
</dbReference>
<keyword evidence="12" id="KW-1185">Reference proteome</keyword>
<evidence type="ECO:0000256" key="7">
    <source>
        <dbReference type="ARBA" id="ARBA00023163"/>
    </source>
</evidence>
<evidence type="ECO:0000256" key="3">
    <source>
        <dbReference type="ARBA" id="ARBA00022843"/>
    </source>
</evidence>
<reference evidence="11 12" key="1">
    <citation type="journal article" date="2017" name="Nat. Ecol. Evol.">
        <title>Scallop genome provides insights into evolution of bilaterian karyotype and development.</title>
        <authorList>
            <person name="Wang S."/>
            <person name="Zhang J."/>
            <person name="Jiao W."/>
            <person name="Li J."/>
            <person name="Xun X."/>
            <person name="Sun Y."/>
            <person name="Guo X."/>
            <person name="Huan P."/>
            <person name="Dong B."/>
            <person name="Zhang L."/>
            <person name="Hu X."/>
            <person name="Sun X."/>
            <person name="Wang J."/>
            <person name="Zhao C."/>
            <person name="Wang Y."/>
            <person name="Wang D."/>
            <person name="Huang X."/>
            <person name="Wang R."/>
            <person name="Lv J."/>
            <person name="Li Y."/>
            <person name="Zhang Z."/>
            <person name="Liu B."/>
            <person name="Lu W."/>
            <person name="Hui Y."/>
            <person name="Liang J."/>
            <person name="Zhou Z."/>
            <person name="Hou R."/>
            <person name="Li X."/>
            <person name="Liu Y."/>
            <person name="Li H."/>
            <person name="Ning X."/>
            <person name="Lin Y."/>
            <person name="Zhao L."/>
            <person name="Xing Q."/>
            <person name="Dou J."/>
            <person name="Li Y."/>
            <person name="Mao J."/>
            <person name="Guo H."/>
            <person name="Dou H."/>
            <person name="Li T."/>
            <person name="Mu C."/>
            <person name="Jiang W."/>
            <person name="Fu Q."/>
            <person name="Fu X."/>
            <person name="Miao Y."/>
            <person name="Liu J."/>
            <person name="Yu Q."/>
            <person name="Li R."/>
            <person name="Liao H."/>
            <person name="Li X."/>
            <person name="Kong Y."/>
            <person name="Jiang Z."/>
            <person name="Chourrout D."/>
            <person name="Li R."/>
            <person name="Bao Z."/>
        </authorList>
    </citation>
    <scope>NUCLEOTIDE SEQUENCE [LARGE SCALE GENOMIC DNA]</scope>
    <source>
        <strain evidence="11 12">PY_sf001</strain>
    </source>
</reference>
<dbReference type="SUPFAM" id="SSF46785">
    <property type="entry name" value="Winged helix' DNA-binding domain"/>
    <property type="match status" value="1"/>
</dbReference>
<keyword evidence="4" id="KW-0805">Transcription regulation</keyword>
<comment type="caution">
    <text evidence="11">The sequence shown here is derived from an EMBL/GenBank/DDBJ whole genome shotgun (WGS) entry which is preliminary data.</text>
</comment>
<dbReference type="SMART" id="SM00348">
    <property type="entry name" value="IRF"/>
    <property type="match status" value="1"/>
</dbReference>
<evidence type="ECO:0000313" key="11">
    <source>
        <dbReference type="EMBL" id="OWF45622.1"/>
    </source>
</evidence>
<dbReference type="Proteomes" id="UP000242188">
    <property type="component" value="Unassembled WGS sequence"/>
</dbReference>
<evidence type="ECO:0000256" key="6">
    <source>
        <dbReference type="ARBA" id="ARBA00023159"/>
    </source>
</evidence>
<proteinExistence type="predicted"/>
<organism evidence="11 12">
    <name type="scientific">Mizuhopecten yessoensis</name>
    <name type="common">Japanese scallop</name>
    <name type="synonym">Patinopecten yessoensis</name>
    <dbReference type="NCBI Taxonomy" id="6573"/>
    <lineage>
        <taxon>Eukaryota</taxon>
        <taxon>Metazoa</taxon>
        <taxon>Spiralia</taxon>
        <taxon>Lophotrochozoa</taxon>
        <taxon>Mollusca</taxon>
        <taxon>Bivalvia</taxon>
        <taxon>Autobranchia</taxon>
        <taxon>Pteriomorphia</taxon>
        <taxon>Pectinida</taxon>
        <taxon>Pectinoidea</taxon>
        <taxon>Pectinidae</taxon>
        <taxon>Mizuhopecten</taxon>
    </lineage>
</organism>
<dbReference type="CDD" id="cd00103">
    <property type="entry name" value="IRF"/>
    <property type="match status" value="1"/>
</dbReference>
<feature type="compositionally biased region" description="Low complexity" evidence="9">
    <location>
        <begin position="182"/>
        <end position="193"/>
    </location>
</feature>
<dbReference type="PANTHER" id="PTHR11949">
    <property type="entry name" value="INTERFERON REGULATORY FACTOR"/>
    <property type="match status" value="1"/>
</dbReference>
<gene>
    <name evidence="11" type="ORF">KP79_PYT05925</name>
</gene>
<keyword evidence="7" id="KW-0804">Transcription</keyword>
<sequence>MVVSRKISSTNMRKPIRPIERQKMRPWLMNLLLHENVTGLSWLSKRDRTFRISWRHAARQGWNPDKDADLFEKWARHTGKHMDNDDPDPKRWKANFRCALNSLPDVAEVKDQGVRRGQNAFKVYRFLEEKKSKFSRPVEEIEVTTKASTRVSTRPQRTRIPNRKYTFSDSESEADSIDFIDDSSSSGVASPVSDRSDSGDETTCSASDAESLPETRPETEHRDFPHFDKICPDYHIEIDPMKSRLQTQHSTDDSASTTSSTLTDEEVVEMLLLEDIIQPDQIAYNESLWTTGIVPDIAMEQDVETTYTILQNSSPSLMEYQVVSETTAVRTEQIPIGIQQETVSQKLLLKILKLFTMS</sequence>
<feature type="compositionally biased region" description="Basic and acidic residues" evidence="9">
    <location>
        <begin position="213"/>
        <end position="227"/>
    </location>
</feature>
<dbReference type="PROSITE" id="PS51507">
    <property type="entry name" value="IRF_2"/>
    <property type="match status" value="1"/>
</dbReference>
<dbReference type="OrthoDB" id="6538197at2759"/>
<dbReference type="InterPro" id="IPR036388">
    <property type="entry name" value="WH-like_DNA-bd_sf"/>
</dbReference>
<keyword evidence="3" id="KW-0832">Ubl conjugation</keyword>
<evidence type="ECO:0000256" key="4">
    <source>
        <dbReference type="ARBA" id="ARBA00023015"/>
    </source>
</evidence>
<dbReference type="AlphaFoldDB" id="A0A210QA70"/>
<protein>
    <submittedName>
        <fullName evidence="11">Interferon regulatory factor 2</fullName>
    </submittedName>
</protein>
<dbReference type="GO" id="GO:0000978">
    <property type="term" value="F:RNA polymerase II cis-regulatory region sequence-specific DNA binding"/>
    <property type="evidence" value="ECO:0007669"/>
    <property type="project" value="TreeGrafter"/>
</dbReference>
<dbReference type="FunFam" id="1.10.10.10:FF:000065">
    <property type="entry name" value="Interferon regulatory factor"/>
    <property type="match status" value="1"/>
</dbReference>
<evidence type="ECO:0000313" key="12">
    <source>
        <dbReference type="Proteomes" id="UP000242188"/>
    </source>
</evidence>